<feature type="domain" description="Phage terminase large subunit C-terminal" evidence="2">
    <location>
        <begin position="253"/>
        <end position="395"/>
    </location>
</feature>
<gene>
    <name evidence="3" type="ORF">SAMN02982989_3402</name>
</gene>
<dbReference type="Pfam" id="PF04466">
    <property type="entry name" value="Terminase_3"/>
    <property type="match status" value="1"/>
</dbReference>
<evidence type="ECO:0000313" key="4">
    <source>
        <dbReference type="Proteomes" id="UP000192903"/>
    </source>
</evidence>
<dbReference type="Gene3D" id="3.30.420.280">
    <property type="match status" value="1"/>
</dbReference>
<dbReference type="InterPro" id="IPR035413">
    <property type="entry name" value="Terminase_L_C"/>
</dbReference>
<proteinExistence type="predicted"/>
<dbReference type="RefSeq" id="WP_085424109.1">
    <property type="nucleotide sequence ID" value="NZ_FXAF01000011.1"/>
</dbReference>
<dbReference type="InterPro" id="IPR052380">
    <property type="entry name" value="Viral_DNA_packaging_terminase"/>
</dbReference>
<dbReference type="OrthoDB" id="479677at2"/>
<evidence type="ECO:0000259" key="1">
    <source>
        <dbReference type="Pfam" id="PF04466"/>
    </source>
</evidence>
<evidence type="ECO:0000313" key="3">
    <source>
        <dbReference type="EMBL" id="SMF65766.1"/>
    </source>
</evidence>
<dbReference type="InterPro" id="IPR027417">
    <property type="entry name" value="P-loop_NTPase"/>
</dbReference>
<accession>A0A1X7G8D4</accession>
<evidence type="ECO:0000259" key="2">
    <source>
        <dbReference type="Pfam" id="PF17288"/>
    </source>
</evidence>
<dbReference type="Proteomes" id="UP000192903">
    <property type="component" value="Unassembled WGS sequence"/>
</dbReference>
<sequence length="413" mass="47562">MKVRIEEIPKITRNFARPARTRVFKGGRGSGKTRGLALRSALRVYQLAEMGVEGVFLASREHLNSLDESSMEEIKAAIRSQPWLADYFDIGEKYIRTRNRRISYAFAGLRHNLDSIKSKARIIGNWTDEAENVSEVAWRKLIPTLRDEGPGWYVENWISYNPESPDSATHKRFIVNKSDDCEVSDVNWSDNPWFPAVLNHQRLEDKRLRPETYDHVWEGAFLTLTDAQIFAGKFIVEEFDPQPHWDGPYQGGDFGFSQDPTAAVRCWIGDDRLWIEYEAGKIALELDDYATFIGGRIPDFARYATRWDSARPEGISHIRRHGLPRSEAVEKWKGSVEDGIAFMRNFEKIVVHPRCEQTAREFRLYSYKVDRLSGDVLPVIVDANNHYMDATRYALGPMIRRMGKATVVESGFY</sequence>
<dbReference type="AlphaFoldDB" id="A0A1X7G8D4"/>
<dbReference type="Pfam" id="PF17288">
    <property type="entry name" value="Terminase_3C"/>
    <property type="match status" value="1"/>
</dbReference>
<organism evidence="3 4">
    <name type="scientific">Xaviernesmea oryzae</name>
    <dbReference type="NCBI Taxonomy" id="464029"/>
    <lineage>
        <taxon>Bacteria</taxon>
        <taxon>Pseudomonadati</taxon>
        <taxon>Pseudomonadota</taxon>
        <taxon>Alphaproteobacteria</taxon>
        <taxon>Hyphomicrobiales</taxon>
        <taxon>Rhizobiaceae</taxon>
        <taxon>Rhizobium/Agrobacterium group</taxon>
        <taxon>Xaviernesmea</taxon>
    </lineage>
</organism>
<dbReference type="InterPro" id="IPR035412">
    <property type="entry name" value="Terminase_L_N"/>
</dbReference>
<feature type="domain" description="Phage terminase large subunit N-terminal" evidence="1">
    <location>
        <begin position="20"/>
        <end position="219"/>
    </location>
</feature>
<dbReference type="EMBL" id="FXAF01000011">
    <property type="protein sequence ID" value="SMF65766.1"/>
    <property type="molecule type" value="Genomic_DNA"/>
</dbReference>
<keyword evidence="4" id="KW-1185">Reference proteome</keyword>
<reference evidence="4" key="1">
    <citation type="submission" date="2017-04" db="EMBL/GenBank/DDBJ databases">
        <authorList>
            <person name="Varghese N."/>
            <person name="Submissions S."/>
        </authorList>
    </citation>
    <scope>NUCLEOTIDE SEQUENCE [LARGE SCALE GENOMIC DNA]</scope>
    <source>
        <strain evidence="4">B4P</strain>
    </source>
</reference>
<name>A0A1X7G8D4_9HYPH</name>
<dbReference type="Gene3D" id="3.40.50.300">
    <property type="entry name" value="P-loop containing nucleotide triphosphate hydrolases"/>
    <property type="match status" value="1"/>
</dbReference>
<protein>
    <submittedName>
        <fullName evidence="3">Phage terminase large subunit</fullName>
    </submittedName>
</protein>
<dbReference type="PANTHER" id="PTHR39184">
    <property type="match status" value="1"/>
</dbReference>
<dbReference type="PANTHER" id="PTHR39184:SF1">
    <property type="entry name" value="PBSX PHAGE TERMINASE LARGE SUBUNIT"/>
    <property type="match status" value="1"/>
</dbReference>
<dbReference type="STRING" id="464029.SAMN02982989_3402"/>